<sequence>METILLRDRPGLSGAEAGTFFGALAAARDSMGDVTRDIAREYGLGPRGPWLVALIGRGPISPNEVADLLNIGRSLVTAELGQLQDAGLINHERSSVDKRRVLLTLTPTGMAVAHRVSDGLVALLDNRLPGYSREEILLVGRVLTDLGGGNHYG</sequence>
<dbReference type="InterPro" id="IPR011991">
    <property type="entry name" value="ArsR-like_HTH"/>
</dbReference>
<dbReference type="Proteomes" id="UP001595604">
    <property type="component" value="Unassembled WGS sequence"/>
</dbReference>
<organism evidence="2 3">
    <name type="scientific">Novosphingobium bradum</name>
    <dbReference type="NCBI Taxonomy" id="1737444"/>
    <lineage>
        <taxon>Bacteria</taxon>
        <taxon>Pseudomonadati</taxon>
        <taxon>Pseudomonadota</taxon>
        <taxon>Alphaproteobacteria</taxon>
        <taxon>Sphingomonadales</taxon>
        <taxon>Sphingomonadaceae</taxon>
        <taxon>Novosphingobium</taxon>
    </lineage>
</organism>
<accession>A0ABV7IN24</accession>
<dbReference type="RefSeq" id="WP_379509959.1">
    <property type="nucleotide sequence ID" value="NZ_JBHRTQ010000007.1"/>
</dbReference>
<dbReference type="PANTHER" id="PTHR33164">
    <property type="entry name" value="TRANSCRIPTIONAL REGULATOR, MARR FAMILY"/>
    <property type="match status" value="1"/>
</dbReference>
<dbReference type="SMART" id="SM00347">
    <property type="entry name" value="HTH_MARR"/>
    <property type="match status" value="1"/>
</dbReference>
<evidence type="ECO:0000313" key="3">
    <source>
        <dbReference type="Proteomes" id="UP001595604"/>
    </source>
</evidence>
<comment type="caution">
    <text evidence="2">The sequence shown here is derived from an EMBL/GenBank/DDBJ whole genome shotgun (WGS) entry which is preliminary data.</text>
</comment>
<evidence type="ECO:0000259" key="1">
    <source>
        <dbReference type="PROSITE" id="PS50995"/>
    </source>
</evidence>
<dbReference type="InterPro" id="IPR039422">
    <property type="entry name" value="MarR/SlyA-like"/>
</dbReference>
<dbReference type="PRINTS" id="PR00598">
    <property type="entry name" value="HTHMARR"/>
</dbReference>
<dbReference type="Gene3D" id="1.10.10.10">
    <property type="entry name" value="Winged helix-like DNA-binding domain superfamily/Winged helix DNA-binding domain"/>
    <property type="match status" value="1"/>
</dbReference>
<protein>
    <submittedName>
        <fullName evidence="2">MarR family winged helix-turn-helix transcriptional regulator</fullName>
    </submittedName>
</protein>
<proteinExistence type="predicted"/>
<dbReference type="PANTHER" id="PTHR33164:SF43">
    <property type="entry name" value="HTH-TYPE TRANSCRIPTIONAL REPRESSOR YETL"/>
    <property type="match status" value="1"/>
</dbReference>
<keyword evidence="3" id="KW-1185">Reference proteome</keyword>
<gene>
    <name evidence="2" type="ORF">ACFOD9_07505</name>
</gene>
<name>A0ABV7IN24_9SPHN</name>
<reference evidence="3" key="1">
    <citation type="journal article" date="2019" name="Int. J. Syst. Evol. Microbiol.">
        <title>The Global Catalogue of Microorganisms (GCM) 10K type strain sequencing project: providing services to taxonomists for standard genome sequencing and annotation.</title>
        <authorList>
            <consortium name="The Broad Institute Genomics Platform"/>
            <consortium name="The Broad Institute Genome Sequencing Center for Infectious Disease"/>
            <person name="Wu L."/>
            <person name="Ma J."/>
        </authorList>
    </citation>
    <scope>NUCLEOTIDE SEQUENCE [LARGE SCALE GENOMIC DNA]</scope>
    <source>
        <strain evidence="3">KCTC 42984</strain>
    </source>
</reference>
<dbReference type="CDD" id="cd00090">
    <property type="entry name" value="HTH_ARSR"/>
    <property type="match status" value="1"/>
</dbReference>
<dbReference type="Pfam" id="PF12802">
    <property type="entry name" value="MarR_2"/>
    <property type="match status" value="1"/>
</dbReference>
<feature type="domain" description="HTH marR-type" evidence="1">
    <location>
        <begin position="17"/>
        <end position="148"/>
    </location>
</feature>
<dbReference type="PROSITE" id="PS50995">
    <property type="entry name" value="HTH_MARR_2"/>
    <property type="match status" value="1"/>
</dbReference>
<dbReference type="InterPro" id="IPR036390">
    <property type="entry name" value="WH_DNA-bd_sf"/>
</dbReference>
<evidence type="ECO:0000313" key="2">
    <source>
        <dbReference type="EMBL" id="MFC3174091.1"/>
    </source>
</evidence>
<dbReference type="InterPro" id="IPR036388">
    <property type="entry name" value="WH-like_DNA-bd_sf"/>
</dbReference>
<dbReference type="EMBL" id="JBHRTQ010000007">
    <property type="protein sequence ID" value="MFC3174091.1"/>
    <property type="molecule type" value="Genomic_DNA"/>
</dbReference>
<dbReference type="SUPFAM" id="SSF46785">
    <property type="entry name" value="Winged helix' DNA-binding domain"/>
    <property type="match status" value="1"/>
</dbReference>
<dbReference type="InterPro" id="IPR000835">
    <property type="entry name" value="HTH_MarR-typ"/>
</dbReference>